<evidence type="ECO:0000256" key="5">
    <source>
        <dbReference type="ARBA" id="ARBA00022763"/>
    </source>
</evidence>
<evidence type="ECO:0000256" key="7">
    <source>
        <dbReference type="ARBA" id="ARBA00022801"/>
    </source>
</evidence>
<dbReference type="CDD" id="cd08773">
    <property type="entry name" value="FpgNei_N"/>
    <property type="match status" value="1"/>
</dbReference>
<keyword evidence="5" id="KW-0227">DNA damage</keyword>
<dbReference type="PROSITE" id="PS51068">
    <property type="entry name" value="FPG_CAT"/>
    <property type="match status" value="1"/>
</dbReference>
<comment type="cofactor">
    <cofactor evidence="2">
        <name>Zn(2+)</name>
        <dbReference type="ChEBI" id="CHEBI:29105"/>
    </cofactor>
</comment>
<dbReference type="SUPFAM" id="SSF57716">
    <property type="entry name" value="Glucocorticoid receptor-like (DNA-binding domain)"/>
    <property type="match status" value="1"/>
</dbReference>
<keyword evidence="11" id="KW-0456">Lyase</keyword>
<dbReference type="InterPro" id="IPR000214">
    <property type="entry name" value="Znf_DNA_glyclase/AP_lyase"/>
</dbReference>
<evidence type="ECO:0000256" key="2">
    <source>
        <dbReference type="ARBA" id="ARBA00001947"/>
    </source>
</evidence>
<keyword evidence="8" id="KW-0862">Zinc</keyword>
<evidence type="ECO:0000259" key="16">
    <source>
        <dbReference type="PROSITE" id="PS51066"/>
    </source>
</evidence>
<name>A0ABW3FRM5_9PSEU</name>
<evidence type="ECO:0000313" key="18">
    <source>
        <dbReference type="EMBL" id="MFD0919890.1"/>
    </source>
</evidence>
<dbReference type="InterPro" id="IPR035937">
    <property type="entry name" value="FPG_N"/>
</dbReference>
<dbReference type="PANTHER" id="PTHR22993">
    <property type="entry name" value="FORMAMIDOPYRIMIDINE-DNA GLYCOSYLASE"/>
    <property type="match status" value="1"/>
</dbReference>
<dbReference type="PROSITE" id="PS51066">
    <property type="entry name" value="ZF_FPG_2"/>
    <property type="match status" value="1"/>
</dbReference>
<accession>A0ABW3FRM5</accession>
<evidence type="ECO:0000256" key="4">
    <source>
        <dbReference type="ARBA" id="ARBA00022723"/>
    </source>
</evidence>
<evidence type="ECO:0000256" key="11">
    <source>
        <dbReference type="ARBA" id="ARBA00023239"/>
    </source>
</evidence>
<dbReference type="Gene3D" id="3.20.190.10">
    <property type="entry name" value="MutM-like, N-terminal"/>
    <property type="match status" value="1"/>
</dbReference>
<keyword evidence="9" id="KW-0238">DNA-binding</keyword>
<dbReference type="Pfam" id="PF06831">
    <property type="entry name" value="H2TH"/>
    <property type="match status" value="1"/>
</dbReference>
<evidence type="ECO:0000256" key="13">
    <source>
        <dbReference type="ARBA" id="ARBA00023295"/>
    </source>
</evidence>
<keyword evidence="7" id="KW-0378">Hydrolase</keyword>
<gene>
    <name evidence="18" type="ORF">ACFQ16_09045</name>
</gene>
<reference evidence="19" key="1">
    <citation type="journal article" date="2019" name="Int. J. Syst. Evol. Microbiol.">
        <title>The Global Catalogue of Microorganisms (GCM) 10K type strain sequencing project: providing services to taxonomists for standard genome sequencing and annotation.</title>
        <authorList>
            <consortium name="The Broad Institute Genomics Platform"/>
            <consortium name="The Broad Institute Genome Sequencing Center for Infectious Disease"/>
            <person name="Wu L."/>
            <person name="Ma J."/>
        </authorList>
    </citation>
    <scope>NUCLEOTIDE SEQUENCE [LARGE SCALE GENOMIC DNA]</scope>
    <source>
        <strain evidence="19">CCUG 56401</strain>
    </source>
</reference>
<comment type="catalytic activity">
    <reaction evidence="1">
        <text>Hydrolysis of DNA containing ring-opened 7-methylguanine residues, releasing 2,6-diamino-4-hydroxy-5-(N-methyl)formamidopyrimidine.</text>
        <dbReference type="EC" id="3.2.2.23"/>
    </reaction>
</comment>
<evidence type="ECO:0000256" key="9">
    <source>
        <dbReference type="ARBA" id="ARBA00023125"/>
    </source>
</evidence>
<feature type="domain" description="Formamidopyrimidine-DNA glycosylase catalytic" evidence="17">
    <location>
        <begin position="2"/>
        <end position="120"/>
    </location>
</feature>
<dbReference type="Pfam" id="PF06827">
    <property type="entry name" value="zf-FPG_IleRS"/>
    <property type="match status" value="1"/>
</dbReference>
<dbReference type="PROSITE" id="PS01242">
    <property type="entry name" value="ZF_FPG_1"/>
    <property type="match status" value="1"/>
</dbReference>
<evidence type="ECO:0000313" key="19">
    <source>
        <dbReference type="Proteomes" id="UP001597018"/>
    </source>
</evidence>
<dbReference type="InterPro" id="IPR015887">
    <property type="entry name" value="DNA_glyclase_Znf_dom_DNA_BS"/>
</dbReference>
<keyword evidence="12" id="KW-0511">Multifunctional enzyme</keyword>
<dbReference type="EMBL" id="JBHTIW010000004">
    <property type="protein sequence ID" value="MFD0919890.1"/>
    <property type="molecule type" value="Genomic_DNA"/>
</dbReference>
<dbReference type="SUPFAM" id="SSF81624">
    <property type="entry name" value="N-terminal domain of MutM-like DNA repair proteins"/>
    <property type="match status" value="1"/>
</dbReference>
<keyword evidence="13" id="KW-0326">Glycosidase</keyword>
<evidence type="ECO:0000256" key="10">
    <source>
        <dbReference type="ARBA" id="ARBA00023204"/>
    </source>
</evidence>
<dbReference type="RefSeq" id="WP_263251918.1">
    <property type="nucleotide sequence ID" value="NZ_BAABLT010000052.1"/>
</dbReference>
<sequence>MPELPDVEGFRRVAEEAVKRQVRAVHVHDAQVLRDSSAEEFADALRRRYVAEPSRHGKWLMVPTASSAGGSPAAPWVLLHFGMTGSLRWCEHDAELHPHDRVVFDFADGELRYRDMRKLTGLHLAREQDEVDRQLDELGPDALEVGRDEFTERLTRTRRRIKPALMDQSIIAGLGNLCADEILWRSRINPARAATDLTSGEFGRVHGDMRSMLRQAIRVGRVPDRASWLTGHRDEPDPHCPRCSTALSRGRVGGRSTLWCPHCQPE</sequence>
<dbReference type="InterPro" id="IPR012319">
    <property type="entry name" value="FPG_cat"/>
</dbReference>
<dbReference type="Proteomes" id="UP001597018">
    <property type="component" value="Unassembled WGS sequence"/>
</dbReference>
<proteinExistence type="inferred from homology"/>
<evidence type="ECO:0000256" key="3">
    <source>
        <dbReference type="ARBA" id="ARBA00009409"/>
    </source>
</evidence>
<keyword evidence="10" id="KW-0234">DNA repair</keyword>
<comment type="similarity">
    <text evidence="3">Belongs to the FPG family.</text>
</comment>
<keyword evidence="19" id="KW-1185">Reference proteome</keyword>
<dbReference type="SUPFAM" id="SSF46946">
    <property type="entry name" value="S13-like H2TH domain"/>
    <property type="match status" value="1"/>
</dbReference>
<dbReference type="InterPro" id="IPR010663">
    <property type="entry name" value="Znf_FPG/IleRS"/>
</dbReference>
<dbReference type="Pfam" id="PF01149">
    <property type="entry name" value="Fapy_DNA_glyco"/>
    <property type="match status" value="1"/>
</dbReference>
<keyword evidence="6 15" id="KW-0863">Zinc-finger</keyword>
<keyword evidence="4" id="KW-0479">Metal-binding</keyword>
<dbReference type="InterPro" id="IPR010979">
    <property type="entry name" value="Ribosomal_uS13-like_H2TH"/>
</dbReference>
<evidence type="ECO:0000256" key="15">
    <source>
        <dbReference type="PROSITE-ProRule" id="PRU00391"/>
    </source>
</evidence>
<dbReference type="SMART" id="SM00898">
    <property type="entry name" value="Fapy_DNA_glyco"/>
    <property type="match status" value="1"/>
</dbReference>
<organism evidence="18 19">
    <name type="scientific">Saccharopolyspora rosea</name>
    <dbReference type="NCBI Taxonomy" id="524884"/>
    <lineage>
        <taxon>Bacteria</taxon>
        <taxon>Bacillati</taxon>
        <taxon>Actinomycetota</taxon>
        <taxon>Actinomycetes</taxon>
        <taxon>Pseudonocardiales</taxon>
        <taxon>Pseudonocardiaceae</taxon>
        <taxon>Saccharopolyspora</taxon>
    </lineage>
</organism>
<evidence type="ECO:0000256" key="14">
    <source>
        <dbReference type="ARBA" id="ARBA00044632"/>
    </source>
</evidence>
<dbReference type="Gene3D" id="1.10.8.50">
    <property type="match status" value="1"/>
</dbReference>
<evidence type="ECO:0000256" key="1">
    <source>
        <dbReference type="ARBA" id="ARBA00001668"/>
    </source>
</evidence>
<dbReference type="SMART" id="SM01232">
    <property type="entry name" value="H2TH"/>
    <property type="match status" value="1"/>
</dbReference>
<protein>
    <submittedName>
        <fullName evidence="18">Fpg/Nei family DNA glycosylase</fullName>
    </submittedName>
</protein>
<dbReference type="PANTHER" id="PTHR22993:SF9">
    <property type="entry name" value="FORMAMIDOPYRIMIDINE-DNA GLYCOSYLASE"/>
    <property type="match status" value="1"/>
</dbReference>
<evidence type="ECO:0000256" key="6">
    <source>
        <dbReference type="ARBA" id="ARBA00022771"/>
    </source>
</evidence>
<dbReference type="InterPro" id="IPR015886">
    <property type="entry name" value="H2TH_FPG"/>
</dbReference>
<evidence type="ECO:0000256" key="8">
    <source>
        <dbReference type="ARBA" id="ARBA00022833"/>
    </source>
</evidence>
<evidence type="ECO:0000259" key="17">
    <source>
        <dbReference type="PROSITE" id="PS51068"/>
    </source>
</evidence>
<comment type="catalytic activity">
    <reaction evidence="14">
        <text>2'-deoxyribonucleotide-(2'-deoxyribose 5'-phosphate)-2'-deoxyribonucleotide-DNA = a 3'-end 2'-deoxyribonucleotide-(2,3-dehydro-2,3-deoxyribose 5'-phosphate)-DNA + a 5'-end 5'-phospho-2'-deoxyribonucleoside-DNA + H(+)</text>
        <dbReference type="Rhea" id="RHEA:66592"/>
        <dbReference type="Rhea" id="RHEA-COMP:13180"/>
        <dbReference type="Rhea" id="RHEA-COMP:16897"/>
        <dbReference type="Rhea" id="RHEA-COMP:17067"/>
        <dbReference type="ChEBI" id="CHEBI:15378"/>
        <dbReference type="ChEBI" id="CHEBI:136412"/>
        <dbReference type="ChEBI" id="CHEBI:157695"/>
        <dbReference type="ChEBI" id="CHEBI:167181"/>
        <dbReference type="EC" id="4.2.99.18"/>
    </reaction>
</comment>
<evidence type="ECO:0000256" key="12">
    <source>
        <dbReference type="ARBA" id="ARBA00023268"/>
    </source>
</evidence>
<comment type="caution">
    <text evidence="18">The sequence shown here is derived from an EMBL/GenBank/DDBJ whole genome shotgun (WGS) entry which is preliminary data.</text>
</comment>
<feature type="domain" description="FPG-type" evidence="16">
    <location>
        <begin position="228"/>
        <end position="265"/>
    </location>
</feature>